<dbReference type="GO" id="GO:0022625">
    <property type="term" value="C:cytosolic large ribosomal subunit"/>
    <property type="evidence" value="ECO:0007669"/>
    <property type="project" value="TreeGrafter"/>
</dbReference>
<evidence type="ECO:0000256" key="1">
    <source>
        <dbReference type="ARBA" id="ARBA00009254"/>
    </source>
</evidence>
<dbReference type="PROSITE" id="PS00579">
    <property type="entry name" value="RIBOSOMAL_L29"/>
    <property type="match status" value="1"/>
</dbReference>
<dbReference type="InterPro" id="IPR036049">
    <property type="entry name" value="Ribosomal_uL29_sf"/>
</dbReference>
<dbReference type="InterPro" id="IPR050063">
    <property type="entry name" value="Ribosomal_protein_uL29"/>
</dbReference>
<dbReference type="Proteomes" id="UP000282321">
    <property type="component" value="Unassembled WGS sequence"/>
</dbReference>
<evidence type="ECO:0000256" key="4">
    <source>
        <dbReference type="ARBA" id="ARBA00035204"/>
    </source>
</evidence>
<evidence type="ECO:0000313" key="7">
    <source>
        <dbReference type="Proteomes" id="UP000282321"/>
    </source>
</evidence>
<dbReference type="PANTHER" id="PTHR10916">
    <property type="entry name" value="60S RIBOSOMAL PROTEIN L35/50S RIBOSOMAL PROTEIN L29"/>
    <property type="match status" value="1"/>
</dbReference>
<dbReference type="InterPro" id="IPR001854">
    <property type="entry name" value="Ribosomal_uL29"/>
</dbReference>
<dbReference type="InterPro" id="IPR018254">
    <property type="entry name" value="Ribosomal_uL29_CS"/>
</dbReference>
<dbReference type="HAMAP" id="MF_00374">
    <property type="entry name" value="Ribosomal_uL29"/>
    <property type="match status" value="1"/>
</dbReference>
<keyword evidence="2 5" id="KW-0689">Ribosomal protein</keyword>
<accession>A0A660S5C1</accession>
<dbReference type="GO" id="GO:0003735">
    <property type="term" value="F:structural constituent of ribosome"/>
    <property type="evidence" value="ECO:0007669"/>
    <property type="project" value="InterPro"/>
</dbReference>
<dbReference type="PANTHER" id="PTHR10916:SF0">
    <property type="entry name" value="LARGE RIBOSOMAL SUBUNIT PROTEIN UL29C"/>
    <property type="match status" value="1"/>
</dbReference>
<dbReference type="SUPFAM" id="SSF46561">
    <property type="entry name" value="Ribosomal protein L29 (L29p)"/>
    <property type="match status" value="1"/>
</dbReference>
<dbReference type="NCBIfam" id="TIGR00012">
    <property type="entry name" value="L29"/>
    <property type="match status" value="1"/>
</dbReference>
<dbReference type="Gene3D" id="1.10.287.310">
    <property type="match status" value="1"/>
</dbReference>
<gene>
    <name evidence="5" type="primary">rpmC</name>
    <name evidence="6" type="ORF">DRP44_07495</name>
</gene>
<comment type="caution">
    <text evidence="6">The sequence shown here is derived from an EMBL/GenBank/DDBJ whole genome shotgun (WGS) entry which is preliminary data.</text>
</comment>
<evidence type="ECO:0000256" key="5">
    <source>
        <dbReference type="HAMAP-Rule" id="MF_00374"/>
    </source>
</evidence>
<keyword evidence="3 5" id="KW-0687">Ribonucleoprotein</keyword>
<evidence type="ECO:0000256" key="2">
    <source>
        <dbReference type="ARBA" id="ARBA00022980"/>
    </source>
</evidence>
<dbReference type="FunFam" id="1.10.287.310:FF:000001">
    <property type="entry name" value="50S ribosomal protein L29"/>
    <property type="match status" value="1"/>
</dbReference>
<dbReference type="GO" id="GO:0006412">
    <property type="term" value="P:translation"/>
    <property type="evidence" value="ECO:0007669"/>
    <property type="project" value="UniProtKB-UniRule"/>
</dbReference>
<evidence type="ECO:0000313" key="6">
    <source>
        <dbReference type="EMBL" id="RKX64870.1"/>
    </source>
</evidence>
<dbReference type="CDD" id="cd00427">
    <property type="entry name" value="Ribosomal_L29_HIP"/>
    <property type="match status" value="1"/>
</dbReference>
<comment type="similarity">
    <text evidence="1 5">Belongs to the universal ribosomal protein uL29 family.</text>
</comment>
<protein>
    <recommendedName>
        <fullName evidence="4 5">Large ribosomal subunit protein uL29</fullName>
    </recommendedName>
</protein>
<organism evidence="6 7">
    <name type="scientific">candidate division TA06 bacterium</name>
    <dbReference type="NCBI Taxonomy" id="2250710"/>
    <lineage>
        <taxon>Bacteria</taxon>
        <taxon>Bacteria division TA06</taxon>
    </lineage>
</organism>
<dbReference type="Pfam" id="PF00831">
    <property type="entry name" value="Ribosomal_L29"/>
    <property type="match status" value="1"/>
</dbReference>
<dbReference type="AlphaFoldDB" id="A0A660S5C1"/>
<dbReference type="EMBL" id="QNBC01000126">
    <property type="protein sequence ID" value="RKX64870.1"/>
    <property type="molecule type" value="Genomic_DNA"/>
</dbReference>
<proteinExistence type="inferred from homology"/>
<sequence>MKRENYREMTKAEIELKLHQYKEELLNLRFQKVTGNLLNPSRIKQVKREIARIETILNENEIGLTKLSEGK</sequence>
<reference evidence="6 7" key="1">
    <citation type="submission" date="2018-06" db="EMBL/GenBank/DDBJ databases">
        <title>Extensive metabolic versatility and redundancy in microbially diverse, dynamic hydrothermal sediments.</title>
        <authorList>
            <person name="Dombrowski N."/>
            <person name="Teske A."/>
            <person name="Baker B.J."/>
        </authorList>
    </citation>
    <scope>NUCLEOTIDE SEQUENCE [LARGE SCALE GENOMIC DNA]</scope>
    <source>
        <strain evidence="6">B35_G9</strain>
    </source>
</reference>
<name>A0A660S5C1_UNCT6</name>
<evidence type="ECO:0000256" key="3">
    <source>
        <dbReference type="ARBA" id="ARBA00023274"/>
    </source>
</evidence>